<dbReference type="InterPro" id="IPR050264">
    <property type="entry name" value="Bact_CCA-adding_enz_type3_sf"/>
</dbReference>
<accession>A0A382MKK0</accession>
<evidence type="ECO:0000313" key="10">
    <source>
        <dbReference type="EMBL" id="SVC48645.1"/>
    </source>
</evidence>
<dbReference type="GO" id="GO:0008033">
    <property type="term" value="P:tRNA processing"/>
    <property type="evidence" value="ECO:0007669"/>
    <property type="project" value="UniProtKB-KW"/>
</dbReference>
<organism evidence="10">
    <name type="scientific">marine metagenome</name>
    <dbReference type="NCBI Taxonomy" id="408172"/>
    <lineage>
        <taxon>unclassified sequences</taxon>
        <taxon>metagenomes</taxon>
        <taxon>ecological metagenomes</taxon>
    </lineage>
</organism>
<dbReference type="GO" id="GO:0046872">
    <property type="term" value="F:metal ion binding"/>
    <property type="evidence" value="ECO:0007669"/>
    <property type="project" value="UniProtKB-KW"/>
</dbReference>
<dbReference type="GO" id="GO:0000166">
    <property type="term" value="F:nucleotide binding"/>
    <property type="evidence" value="ECO:0007669"/>
    <property type="project" value="UniProtKB-KW"/>
</dbReference>
<evidence type="ECO:0000256" key="7">
    <source>
        <dbReference type="ARBA" id="ARBA00022842"/>
    </source>
</evidence>
<evidence type="ECO:0000256" key="3">
    <source>
        <dbReference type="ARBA" id="ARBA00022694"/>
    </source>
</evidence>
<dbReference type="InterPro" id="IPR002646">
    <property type="entry name" value="PolA_pol_head_dom"/>
</dbReference>
<comment type="cofactor">
    <cofactor evidence="1">
        <name>Mg(2+)</name>
        <dbReference type="ChEBI" id="CHEBI:18420"/>
    </cofactor>
</comment>
<keyword evidence="6" id="KW-0547">Nucleotide-binding</keyword>
<dbReference type="AlphaFoldDB" id="A0A382MKK0"/>
<dbReference type="PANTHER" id="PTHR46173:SF1">
    <property type="entry name" value="CCA TRNA NUCLEOTIDYLTRANSFERASE 1, MITOCHONDRIAL"/>
    <property type="match status" value="1"/>
</dbReference>
<evidence type="ECO:0008006" key="11">
    <source>
        <dbReference type="Google" id="ProtNLM"/>
    </source>
</evidence>
<evidence type="ECO:0000259" key="9">
    <source>
        <dbReference type="Pfam" id="PF12627"/>
    </source>
</evidence>
<dbReference type="SUPFAM" id="SSF81301">
    <property type="entry name" value="Nucleotidyltransferase"/>
    <property type="match status" value="1"/>
</dbReference>
<protein>
    <recommendedName>
        <fullName evidence="11">Poly A polymerase head domain-containing protein</fullName>
    </recommendedName>
</protein>
<dbReference type="SUPFAM" id="SSF81891">
    <property type="entry name" value="Poly A polymerase C-terminal region-like"/>
    <property type="match status" value="1"/>
</dbReference>
<sequence length="297" mass="33811">MSNRGTEVGNLLPVKTWMKNASIKAVLNALAAGGKEARFIGGCVRDELLKLPVNEVDLATPERPERVIQLLEKAEIKAVPTGIKYGTVTAVIRNNTYQITSLRKDITTNGRHPVVEFTDDWREDAMRRDFTFNALSATPEGVVYDYLNGLQDLADRRIKFVGLAEERINEDHLRILRYFRFMASTGFLNDDKVSHQICIDNAYLLSHLSGERIREEFFKILISENYNDVLEVMVKSGVTQYFLPEAMQTNLTKHLIRVENFVNEHINIIIDPIRRLASLISTNRSNADAIAQRLKFS</sequence>
<dbReference type="Gene3D" id="1.10.3090.10">
    <property type="entry name" value="cca-adding enzyme, domain 2"/>
    <property type="match status" value="1"/>
</dbReference>
<dbReference type="PANTHER" id="PTHR46173">
    <property type="entry name" value="CCA TRNA NUCLEOTIDYLTRANSFERASE 1, MITOCHONDRIAL"/>
    <property type="match status" value="1"/>
</dbReference>
<dbReference type="InterPro" id="IPR043519">
    <property type="entry name" value="NT_sf"/>
</dbReference>
<feature type="non-terminal residue" evidence="10">
    <location>
        <position position="297"/>
    </location>
</feature>
<evidence type="ECO:0000256" key="6">
    <source>
        <dbReference type="ARBA" id="ARBA00022741"/>
    </source>
</evidence>
<keyword evidence="2" id="KW-0808">Transferase</keyword>
<reference evidence="10" key="1">
    <citation type="submission" date="2018-05" db="EMBL/GenBank/DDBJ databases">
        <authorList>
            <person name="Lanie J.A."/>
            <person name="Ng W.-L."/>
            <person name="Kazmierczak K.M."/>
            <person name="Andrzejewski T.M."/>
            <person name="Davidsen T.M."/>
            <person name="Wayne K.J."/>
            <person name="Tettelin H."/>
            <person name="Glass J.I."/>
            <person name="Rusch D."/>
            <person name="Podicherti R."/>
            <person name="Tsui H.-C.T."/>
            <person name="Winkler M.E."/>
        </authorList>
    </citation>
    <scope>NUCLEOTIDE SEQUENCE</scope>
</reference>
<evidence type="ECO:0000256" key="1">
    <source>
        <dbReference type="ARBA" id="ARBA00001946"/>
    </source>
</evidence>
<proteinExistence type="predicted"/>
<evidence type="ECO:0000256" key="4">
    <source>
        <dbReference type="ARBA" id="ARBA00022695"/>
    </source>
</evidence>
<name>A0A382MKK0_9ZZZZ</name>
<dbReference type="Pfam" id="PF12627">
    <property type="entry name" value="PolyA_pol_RNAbd"/>
    <property type="match status" value="1"/>
</dbReference>
<dbReference type="InterPro" id="IPR032828">
    <property type="entry name" value="PolyA_RNA-bd"/>
</dbReference>
<gene>
    <name evidence="10" type="ORF">METZ01_LOCUS301499</name>
</gene>
<keyword evidence="5" id="KW-0479">Metal-binding</keyword>
<dbReference type="Gene3D" id="3.30.460.10">
    <property type="entry name" value="Beta Polymerase, domain 2"/>
    <property type="match status" value="1"/>
</dbReference>
<keyword evidence="7" id="KW-0460">Magnesium</keyword>
<dbReference type="EMBL" id="UINC01093875">
    <property type="protein sequence ID" value="SVC48645.1"/>
    <property type="molecule type" value="Genomic_DNA"/>
</dbReference>
<dbReference type="CDD" id="cd05398">
    <property type="entry name" value="NT_ClassII-CCAase"/>
    <property type="match status" value="1"/>
</dbReference>
<feature type="domain" description="tRNA nucleotidyltransferase/poly(A) polymerase RNA and SrmB- binding" evidence="9">
    <location>
        <begin position="198"/>
        <end position="246"/>
    </location>
</feature>
<feature type="domain" description="Poly A polymerase head" evidence="8">
    <location>
        <begin position="38"/>
        <end position="158"/>
    </location>
</feature>
<evidence type="ECO:0000256" key="5">
    <source>
        <dbReference type="ARBA" id="ARBA00022723"/>
    </source>
</evidence>
<keyword evidence="3" id="KW-0819">tRNA processing</keyword>
<evidence type="ECO:0000256" key="2">
    <source>
        <dbReference type="ARBA" id="ARBA00022679"/>
    </source>
</evidence>
<dbReference type="Pfam" id="PF01743">
    <property type="entry name" value="PolyA_pol"/>
    <property type="match status" value="1"/>
</dbReference>
<dbReference type="GO" id="GO:0016779">
    <property type="term" value="F:nucleotidyltransferase activity"/>
    <property type="evidence" value="ECO:0007669"/>
    <property type="project" value="UniProtKB-KW"/>
</dbReference>
<evidence type="ECO:0000259" key="8">
    <source>
        <dbReference type="Pfam" id="PF01743"/>
    </source>
</evidence>
<keyword evidence="4" id="KW-0548">Nucleotidyltransferase</keyword>
<dbReference type="GO" id="GO:0000049">
    <property type="term" value="F:tRNA binding"/>
    <property type="evidence" value="ECO:0007669"/>
    <property type="project" value="TreeGrafter"/>
</dbReference>